<reference evidence="1 2" key="1">
    <citation type="journal article" date="2016" name="Nat. Commun.">
        <title>Thousands of microbial genomes shed light on interconnected biogeochemical processes in an aquifer system.</title>
        <authorList>
            <person name="Anantharaman K."/>
            <person name="Brown C.T."/>
            <person name="Hug L.A."/>
            <person name="Sharon I."/>
            <person name="Castelle C.J."/>
            <person name="Probst A.J."/>
            <person name="Thomas B.C."/>
            <person name="Singh A."/>
            <person name="Wilkins M.J."/>
            <person name="Karaoz U."/>
            <person name="Brodie E.L."/>
            <person name="Williams K.H."/>
            <person name="Hubbard S.S."/>
            <person name="Banfield J.F."/>
        </authorList>
    </citation>
    <scope>NUCLEOTIDE SEQUENCE [LARGE SCALE GENOMIC DNA]</scope>
</reference>
<name>A0A1F5ZGS1_9BACT</name>
<evidence type="ECO:0000313" key="2">
    <source>
        <dbReference type="Proteomes" id="UP000177268"/>
    </source>
</evidence>
<dbReference type="Proteomes" id="UP000177268">
    <property type="component" value="Unassembled WGS sequence"/>
</dbReference>
<dbReference type="STRING" id="1798370.A2Z00_03635"/>
<evidence type="ECO:0000313" key="1">
    <source>
        <dbReference type="EMBL" id="OGG11709.1"/>
    </source>
</evidence>
<dbReference type="EMBL" id="MFIZ01000018">
    <property type="protein sequence ID" value="OGG11709.1"/>
    <property type="molecule type" value="Genomic_DNA"/>
</dbReference>
<proteinExistence type="predicted"/>
<accession>A0A1F5ZGS1</accession>
<dbReference type="AlphaFoldDB" id="A0A1F5ZGS1"/>
<sequence>MSGLEAKLFSPESIQRLEFDQLRTKSGSKGFGVVSLDDPHWKQHLFMRLERKLTGEVLSDVREQEDIVWHTMGGFRIAFPLYSTGLYPKIHVAVARPLRGPEAKPTVLFLTKHRQHVLQFLVDRHGYLDPSSWRFAGHTPIQIPKAVKQLNKLFNQLHPDKPFLDGIFPAGYAVDGDIRRRHTVLVQWVRRNFRIMRELHAGETVQARELFSSFHEPIIVITIATEELFALLRQTPVRIGRARHLLVAARSESLYKIMGSDKEVIIAEITDNERDLLSLFEKSLTYPLGHLDRKTRDAYRKNFGLLLNRLQRLGYRFRKGTGIASREKLVFPVVMYYEETAE</sequence>
<gene>
    <name evidence="1" type="ORF">A2Z00_03635</name>
</gene>
<protein>
    <submittedName>
        <fullName evidence="1">Uncharacterized protein</fullName>
    </submittedName>
</protein>
<organism evidence="1 2">
    <name type="scientific">Candidatus Gottesmanbacteria bacterium RBG_13_45_10</name>
    <dbReference type="NCBI Taxonomy" id="1798370"/>
    <lineage>
        <taxon>Bacteria</taxon>
        <taxon>Candidatus Gottesmaniibacteriota</taxon>
    </lineage>
</organism>
<comment type="caution">
    <text evidence="1">The sequence shown here is derived from an EMBL/GenBank/DDBJ whole genome shotgun (WGS) entry which is preliminary data.</text>
</comment>